<comment type="caution">
    <text evidence="2">The sequence shown here is derived from an EMBL/GenBank/DDBJ whole genome shotgun (WGS) entry which is preliminary data.</text>
</comment>
<feature type="transmembrane region" description="Helical" evidence="1">
    <location>
        <begin position="97"/>
        <end position="120"/>
    </location>
</feature>
<proteinExistence type="predicted"/>
<evidence type="ECO:0000313" key="3">
    <source>
        <dbReference type="Proteomes" id="UP000054537"/>
    </source>
</evidence>
<sequence>MSDGTVAHGDDKDRMIRNHGDENVTDQQLRLLVGLVVVLAACVTAGFAASAISLPGPPPHPLVLVGLCGALIVANRVKVLVRVKANTDSTTWGEIPVLIGLTLIPAPWVVFCAIVAMALLRCMKPLGLQKSVFGVAKEALT</sequence>
<feature type="non-terminal residue" evidence="2">
    <location>
        <position position="141"/>
    </location>
</feature>
<dbReference type="Proteomes" id="UP000054537">
    <property type="component" value="Unassembled WGS sequence"/>
</dbReference>
<dbReference type="STRING" id="1869.MB27_37280"/>
<feature type="transmembrane region" description="Helical" evidence="1">
    <location>
        <begin position="31"/>
        <end position="54"/>
    </location>
</feature>
<keyword evidence="1" id="KW-0472">Membrane</keyword>
<accession>A0A0A6UA28</accession>
<name>A0A0A6UA28_ACTUT</name>
<keyword evidence="1" id="KW-0812">Transmembrane</keyword>
<protein>
    <submittedName>
        <fullName evidence="2">Uncharacterized protein</fullName>
    </submittedName>
</protein>
<dbReference type="EMBL" id="JRTT01000135">
    <property type="protein sequence ID" value="KHD72890.1"/>
    <property type="molecule type" value="Genomic_DNA"/>
</dbReference>
<evidence type="ECO:0000313" key="2">
    <source>
        <dbReference type="EMBL" id="KHD72890.1"/>
    </source>
</evidence>
<reference evidence="2 3" key="1">
    <citation type="submission" date="2014-10" db="EMBL/GenBank/DDBJ databases">
        <title>Draft genome sequence of Actinoplanes utahensis NRRL 12052.</title>
        <authorList>
            <person name="Velasco-Bucheli B."/>
            <person name="del Cerro C."/>
            <person name="Hormigo D."/>
            <person name="Garcia J.L."/>
            <person name="Acebal C."/>
            <person name="Arroyo M."/>
            <person name="de la Mata I."/>
        </authorList>
    </citation>
    <scope>NUCLEOTIDE SEQUENCE [LARGE SCALE GENOMIC DNA]</scope>
    <source>
        <strain evidence="2 3">NRRL 12052</strain>
    </source>
</reference>
<keyword evidence="1" id="KW-1133">Transmembrane helix</keyword>
<keyword evidence="3" id="KW-1185">Reference proteome</keyword>
<feature type="transmembrane region" description="Helical" evidence="1">
    <location>
        <begin position="61"/>
        <end position="77"/>
    </location>
</feature>
<dbReference type="AlphaFoldDB" id="A0A0A6UA28"/>
<gene>
    <name evidence="2" type="ORF">MB27_37280</name>
</gene>
<evidence type="ECO:0000256" key="1">
    <source>
        <dbReference type="SAM" id="Phobius"/>
    </source>
</evidence>
<organism evidence="2 3">
    <name type="scientific">Actinoplanes utahensis</name>
    <dbReference type="NCBI Taxonomy" id="1869"/>
    <lineage>
        <taxon>Bacteria</taxon>
        <taxon>Bacillati</taxon>
        <taxon>Actinomycetota</taxon>
        <taxon>Actinomycetes</taxon>
        <taxon>Micromonosporales</taxon>
        <taxon>Micromonosporaceae</taxon>
        <taxon>Actinoplanes</taxon>
    </lineage>
</organism>